<organism evidence="1 2">
    <name type="scientific">Claviceps pazoutovae</name>
    <dbReference type="NCBI Taxonomy" id="1649127"/>
    <lineage>
        <taxon>Eukaryota</taxon>
        <taxon>Fungi</taxon>
        <taxon>Dikarya</taxon>
        <taxon>Ascomycota</taxon>
        <taxon>Pezizomycotina</taxon>
        <taxon>Sordariomycetes</taxon>
        <taxon>Hypocreomycetidae</taxon>
        <taxon>Hypocreales</taxon>
        <taxon>Clavicipitaceae</taxon>
        <taxon>Claviceps</taxon>
    </lineage>
</organism>
<dbReference type="EMBL" id="SRPO01000268">
    <property type="protein sequence ID" value="KAG5935165.1"/>
    <property type="molecule type" value="Genomic_DNA"/>
</dbReference>
<comment type="caution">
    <text evidence="1">The sequence shown here is derived from an EMBL/GenBank/DDBJ whole genome shotgun (WGS) entry which is preliminary data.</text>
</comment>
<dbReference type="Proteomes" id="UP000706124">
    <property type="component" value="Unassembled WGS sequence"/>
</dbReference>
<sequence length="459" mass="49725">MGDGFDVGLQPYLQTPSPLRSTTSRHILHAIFNRGYSLSIEQMVERNGHHKGCEVEVSGCLNVRSLGESNIPFWGNSLQPGRIEVEIASENAELTAATSVERTDEQVITIKTPFALHWWNREGRAPRVTINITVFAPFRGCIDVLVLRVTNLDVSLDIDLNIYAVDTTVIKTASGNVHVPFPRGEIDQQNPPPILKSRQVFIYTISGNVVGWLPLHHLLKIQSASGNISVELDLESTYWNSAVHANLSAQTISGNIDIKTRSTFYAQTRSRIAKKEPPARDYVVELTSVSGIIDAHVVVASRGVFRSAAGDLSLTLLPVLLGSSGDGRSHIETATTSGRTTVFMLEPLHCNAPVADDAASMMACFELTNTIRSPSSNLAGLQSTHRSISGSIMVSYPQSWIGEFSADTWGKLTITGPNITITRSNTGGPTAVEGLKGEGTSSIRMYNNLGDLALHVGEP</sequence>
<evidence type="ECO:0000313" key="1">
    <source>
        <dbReference type="EMBL" id="KAG5935165.1"/>
    </source>
</evidence>
<evidence type="ECO:0008006" key="3">
    <source>
        <dbReference type="Google" id="ProtNLM"/>
    </source>
</evidence>
<keyword evidence="2" id="KW-1185">Reference proteome</keyword>
<reference evidence="1 2" key="1">
    <citation type="journal article" date="2020" name="bioRxiv">
        <title>Whole genome comparisons of ergot fungi reveals the divergence and evolution of species within the genus Claviceps are the result of varying mechanisms driving genome evolution and host range expansion.</title>
        <authorList>
            <person name="Wyka S.A."/>
            <person name="Mondo S.J."/>
            <person name="Liu M."/>
            <person name="Dettman J."/>
            <person name="Nalam V."/>
            <person name="Broders K.D."/>
        </authorList>
    </citation>
    <scope>NUCLEOTIDE SEQUENCE [LARGE SCALE GENOMIC DNA]</scope>
    <source>
        <strain evidence="1 2">CCC 1485</strain>
    </source>
</reference>
<accession>A0A9P7MAF5</accession>
<protein>
    <recommendedName>
        <fullName evidence="3">Adhesin domain-containing protein</fullName>
    </recommendedName>
</protein>
<gene>
    <name evidence="1" type="ORF">E4U60_003314</name>
</gene>
<dbReference type="OrthoDB" id="3539644at2759"/>
<proteinExistence type="predicted"/>
<name>A0A9P7MAF5_9HYPO</name>
<dbReference type="AlphaFoldDB" id="A0A9P7MAF5"/>
<evidence type="ECO:0000313" key="2">
    <source>
        <dbReference type="Proteomes" id="UP000706124"/>
    </source>
</evidence>